<evidence type="ECO:0000256" key="1">
    <source>
        <dbReference type="SAM" id="MobiDB-lite"/>
    </source>
</evidence>
<evidence type="ECO:0000313" key="4">
    <source>
        <dbReference type="Proteomes" id="UP000031512"/>
    </source>
</evidence>
<proteinExistence type="predicted"/>
<evidence type="ECO:0000256" key="2">
    <source>
        <dbReference type="SAM" id="SignalP"/>
    </source>
</evidence>
<evidence type="ECO:0000313" key="3">
    <source>
        <dbReference type="EMBL" id="EKX73864.1"/>
    </source>
</evidence>
<organism evidence="3 4">
    <name type="scientific">Theileria equi strain WA</name>
    <dbReference type="NCBI Taxonomy" id="1537102"/>
    <lineage>
        <taxon>Eukaryota</taxon>
        <taxon>Sar</taxon>
        <taxon>Alveolata</taxon>
        <taxon>Apicomplexa</taxon>
        <taxon>Aconoidasida</taxon>
        <taxon>Piroplasmida</taxon>
        <taxon>Theileriidae</taxon>
        <taxon>Theileria</taxon>
    </lineage>
</organism>
<dbReference type="AlphaFoldDB" id="L1LF06"/>
<comment type="caution">
    <text evidence="3">The sequence shown here is derived from an EMBL/GenBank/DDBJ whole genome shotgun (WGS) entry which is preliminary data.</text>
</comment>
<dbReference type="RefSeq" id="XP_004833316.1">
    <property type="nucleotide sequence ID" value="XM_004833259.1"/>
</dbReference>
<reference evidence="3 4" key="1">
    <citation type="journal article" date="2012" name="BMC Genomics">
        <title>Comparative genomic analysis and phylogenetic position of Theileria equi.</title>
        <authorList>
            <person name="Kappmeyer L.S."/>
            <person name="Thiagarajan M."/>
            <person name="Herndon D.R."/>
            <person name="Ramsay J.D."/>
            <person name="Caler E."/>
            <person name="Djikeng A."/>
            <person name="Gillespie J.J."/>
            <person name="Lau A.O."/>
            <person name="Roalson E.H."/>
            <person name="Silva J.C."/>
            <person name="Silva M.G."/>
            <person name="Suarez C.E."/>
            <person name="Ueti M.W."/>
            <person name="Nene V.M."/>
            <person name="Mealey R.H."/>
            <person name="Knowles D.P."/>
            <person name="Brayton K.A."/>
        </authorList>
    </citation>
    <scope>NUCLEOTIDE SEQUENCE [LARGE SCALE GENOMIC DNA]</scope>
    <source>
        <strain evidence="3 4">WA</strain>
    </source>
</reference>
<sequence length="201" mass="22179">MKVLTVLWTLCLVRFCSAIWCCGKSKTSDDDNGVYGGSAENLRSPPTPVTTIPNTLDLAKPNESKVKVYKDSKNGVEHTTYDPKRGSKITSVVDGDRELWKSSGNEECVLAKFLSKGGNSPLLVLFLANGYVYFEKKADGWTSIKKEDYDKKLNEMRNYASPSATPQASQEAPDSTSESLKHTEQGPTTKSQYIPQLEPES</sequence>
<dbReference type="GeneID" id="15803228"/>
<feature type="region of interest" description="Disordered" evidence="1">
    <location>
        <begin position="155"/>
        <end position="201"/>
    </location>
</feature>
<feature type="chain" id="PRO_5003953224" evidence="2">
    <location>
        <begin position="19"/>
        <end position="201"/>
    </location>
</feature>
<keyword evidence="2" id="KW-0732">Signal</keyword>
<dbReference type="VEuPathDB" id="PiroplasmaDB:BEWA_039020"/>
<dbReference type="EMBL" id="ACOU01000002">
    <property type="protein sequence ID" value="EKX73864.1"/>
    <property type="molecule type" value="Genomic_DNA"/>
</dbReference>
<dbReference type="KEGG" id="beq:BEWA_039020"/>
<feature type="compositionally biased region" description="Polar residues" evidence="1">
    <location>
        <begin position="160"/>
        <end position="178"/>
    </location>
</feature>
<protein>
    <submittedName>
        <fullName evidence="3">Signal peptide containing protein</fullName>
    </submittedName>
</protein>
<dbReference type="Pfam" id="PF04385">
    <property type="entry name" value="FAINT"/>
    <property type="match status" value="1"/>
</dbReference>
<name>L1LF06_THEEQ</name>
<feature type="signal peptide" evidence="2">
    <location>
        <begin position="1"/>
        <end position="18"/>
    </location>
</feature>
<keyword evidence="4" id="KW-1185">Reference proteome</keyword>
<dbReference type="InterPro" id="IPR007480">
    <property type="entry name" value="DUF529"/>
</dbReference>
<gene>
    <name evidence="3" type="ORF">BEWA_039020</name>
</gene>
<accession>L1LF06</accession>
<dbReference type="Proteomes" id="UP000031512">
    <property type="component" value="Unassembled WGS sequence"/>
</dbReference>
<feature type="compositionally biased region" description="Polar residues" evidence="1">
    <location>
        <begin position="185"/>
        <end position="194"/>
    </location>
</feature>